<keyword evidence="11" id="KW-0547">Nucleotide-binding</keyword>
<dbReference type="NCBIfam" id="TIGR01479">
    <property type="entry name" value="GMP_PMI"/>
    <property type="match status" value="1"/>
</dbReference>
<evidence type="ECO:0000313" key="25">
    <source>
        <dbReference type="Proteomes" id="UP000029493"/>
    </source>
</evidence>
<evidence type="ECO:0000256" key="16">
    <source>
        <dbReference type="ARBA" id="ARBA00023285"/>
    </source>
</evidence>
<evidence type="ECO:0000256" key="6">
    <source>
        <dbReference type="ARBA" id="ARBA00011245"/>
    </source>
</evidence>
<evidence type="ECO:0000256" key="12">
    <source>
        <dbReference type="ARBA" id="ARBA00022841"/>
    </source>
</evidence>
<feature type="domain" description="MannoseP isomerase/GMP-like beta-helix" evidence="23">
    <location>
        <begin position="300"/>
        <end position="345"/>
    </location>
</feature>
<dbReference type="FunFam" id="3.90.550.10:FF:000046">
    <property type="entry name" value="Mannose-1-phosphate guanylyltransferase (GDP)"/>
    <property type="match status" value="1"/>
</dbReference>
<evidence type="ECO:0000256" key="20">
    <source>
        <dbReference type="RuleBase" id="RU004190"/>
    </source>
</evidence>
<dbReference type="InterPro" id="IPR005835">
    <property type="entry name" value="NTP_transferase_dom"/>
</dbReference>
<evidence type="ECO:0000259" key="21">
    <source>
        <dbReference type="Pfam" id="PF00483"/>
    </source>
</evidence>
<evidence type="ECO:0000256" key="4">
    <source>
        <dbReference type="ARBA" id="ARBA00004823"/>
    </source>
</evidence>
<dbReference type="InterPro" id="IPR001538">
    <property type="entry name" value="Man6P_isomerase-2_C"/>
</dbReference>
<comment type="cofactor">
    <cofactor evidence="2">
        <name>Co(2+)</name>
        <dbReference type="ChEBI" id="CHEBI:48828"/>
    </cofactor>
</comment>
<dbReference type="Gene3D" id="3.90.550.10">
    <property type="entry name" value="Spore Coat Polysaccharide Biosynthesis Protein SpsA, Chain A"/>
    <property type="match status" value="1"/>
</dbReference>
<dbReference type="Proteomes" id="UP000029493">
    <property type="component" value="Chromosome"/>
</dbReference>
<sequence length="475" mass="52267">MIPVILSGGSGSRLWPLSRALHPKQFLNISSDQSLFQTTLTRLTRVIDGEVCPIVVSNEEHRFLVAEQCRALGVKPSAILLESVGRNTAPAIAAATLMALNLGRDELLLVLPADHVIDDLAALKAAIDQGAVQAERGQIVTFGITPSKAETGYGYIKVSERGAHPQPAVSFVEKPDLETAEQYVADGRYYWNSGMFLFKASVMLEELRSYAPEVVKYVEASLQGVSEDLDFQRLSPELFERTPNISIDYAVMERSDKVTVVPLDAGWNDVGSWSAVWEIAQKDESGNAGRGDVLFEACTNTYVHAENRLVTVLGLQDAVVVETADAVMVASRENAQDVKTLVERLKKDARNEATAHRKVYRPWGAYDSVDAGDRYQVKRITVAPGQKLSVQMHHHRAEHWIVVTGTAKVTLDGTDILLTENQSTYIPVGVVHALENPGKIPLEMIEVQSGSYLGEDDIVRYSDRYGRVDSHPKES</sequence>
<dbReference type="InterPro" id="IPR029044">
    <property type="entry name" value="Nucleotide-diphossugar_trans"/>
</dbReference>
<evidence type="ECO:0000256" key="19">
    <source>
        <dbReference type="ARBA" id="ARBA00067387"/>
    </source>
</evidence>
<evidence type="ECO:0000256" key="5">
    <source>
        <dbReference type="ARBA" id="ARBA00006115"/>
    </source>
</evidence>
<dbReference type="GO" id="GO:0004476">
    <property type="term" value="F:mannose-6-phosphate isomerase activity"/>
    <property type="evidence" value="ECO:0007669"/>
    <property type="project" value="UniProtKB-EC"/>
</dbReference>
<evidence type="ECO:0000313" key="24">
    <source>
        <dbReference type="EMBL" id="AIR91637.1"/>
    </source>
</evidence>
<comment type="similarity">
    <text evidence="5 20">Belongs to the mannose-6-phosphate isomerase type 2 family.</text>
</comment>
<dbReference type="Pfam" id="PF00483">
    <property type="entry name" value="NTP_transferase"/>
    <property type="match status" value="1"/>
</dbReference>
<dbReference type="InterPro" id="IPR049577">
    <property type="entry name" value="GMPP_N"/>
</dbReference>
<dbReference type="OrthoDB" id="9806359at2"/>
<gene>
    <name evidence="24" type="primary">cpsB</name>
    <name evidence="24" type="ORF">LK03_21320</name>
</gene>
<accession>A0A089WYE7</accession>
<evidence type="ECO:0000256" key="15">
    <source>
        <dbReference type="ARBA" id="ARBA00023268"/>
    </source>
</evidence>
<evidence type="ECO:0000256" key="17">
    <source>
        <dbReference type="ARBA" id="ARBA00047343"/>
    </source>
</evidence>
<evidence type="ECO:0000256" key="3">
    <source>
        <dbReference type="ARBA" id="ARBA00004666"/>
    </source>
</evidence>
<comment type="function">
    <text evidence="18">Produces a precursor for alginate polymerization. The alginate layer provides a protective barrier against host immune defenses and antibiotics.</text>
</comment>
<keyword evidence="12" id="KW-0016">Alginate biosynthesis</keyword>
<evidence type="ECO:0000256" key="14">
    <source>
        <dbReference type="ARBA" id="ARBA00023235"/>
    </source>
</evidence>
<evidence type="ECO:0000256" key="1">
    <source>
        <dbReference type="ARBA" id="ARBA00000757"/>
    </source>
</evidence>
<dbReference type="Pfam" id="PF22640">
    <property type="entry name" value="ManC_GMP_beta-helix"/>
    <property type="match status" value="1"/>
</dbReference>
<keyword evidence="13" id="KW-0342">GTP-binding</keyword>
<evidence type="ECO:0000256" key="7">
    <source>
        <dbReference type="ARBA" id="ARBA00011956"/>
    </source>
</evidence>
<dbReference type="PANTHER" id="PTHR46390">
    <property type="entry name" value="MANNOSE-1-PHOSPHATE GUANYLYLTRANSFERASE"/>
    <property type="match status" value="1"/>
</dbReference>
<dbReference type="InterPro" id="IPR006375">
    <property type="entry name" value="Man1P_GuaTrfase/Man6P_Isoase"/>
</dbReference>
<dbReference type="RefSeq" id="WP_038414439.1">
    <property type="nucleotide sequence ID" value="NZ_CP009455.1"/>
</dbReference>
<feature type="domain" description="Mannose-6-phosphate isomerase type II C-terminal" evidence="22">
    <location>
        <begin position="349"/>
        <end position="463"/>
    </location>
</feature>
<dbReference type="SUPFAM" id="SSF51182">
    <property type="entry name" value="RmlC-like cupins"/>
    <property type="match status" value="1"/>
</dbReference>
<proteinExistence type="inferred from homology"/>
<evidence type="ECO:0000256" key="2">
    <source>
        <dbReference type="ARBA" id="ARBA00001941"/>
    </source>
</evidence>
<dbReference type="KEGG" id="psw:LK03_21320"/>
<dbReference type="InterPro" id="IPR014710">
    <property type="entry name" value="RmlC-like_jellyroll"/>
</dbReference>
<dbReference type="UniPathway" id="UPA00126">
    <property type="reaction ID" value="UER00930"/>
</dbReference>
<dbReference type="EMBL" id="CP009455">
    <property type="protein sequence ID" value="AIR91637.1"/>
    <property type="molecule type" value="Genomic_DNA"/>
</dbReference>
<evidence type="ECO:0000259" key="22">
    <source>
        <dbReference type="Pfam" id="PF01050"/>
    </source>
</evidence>
<dbReference type="SUPFAM" id="SSF53448">
    <property type="entry name" value="Nucleotide-diphospho-sugar transferases"/>
    <property type="match status" value="1"/>
</dbReference>
<evidence type="ECO:0000256" key="11">
    <source>
        <dbReference type="ARBA" id="ARBA00022741"/>
    </source>
</evidence>
<dbReference type="AlphaFoldDB" id="A0A089WYE7"/>
<dbReference type="InterPro" id="IPR054566">
    <property type="entry name" value="ManC/GMP-like_b-helix"/>
</dbReference>
<comment type="pathway">
    <text evidence="4">Nucleotide-sugar biosynthesis; GDP-alpha-D-mannose biosynthesis; GDP-alpha-D-mannose from alpha-D-mannose 1-phosphate (GTP route): step 1/1.</text>
</comment>
<comment type="subunit">
    <text evidence="6">Monomer.</text>
</comment>
<keyword evidence="9 24" id="KW-0808">Transferase</keyword>
<keyword evidence="10 24" id="KW-0548">Nucleotidyltransferase</keyword>
<dbReference type="InterPro" id="IPR011051">
    <property type="entry name" value="RmlC_Cupin_sf"/>
</dbReference>
<comment type="pathway">
    <text evidence="3">Nucleotide-sugar biosynthesis; GDP-alpha-D-mannose biosynthesis; alpha-D-mannose 1-phosphate from D-fructose 6-phosphate: step 1/2.</text>
</comment>
<dbReference type="STRING" id="157783.LK03_21320"/>
<evidence type="ECO:0000259" key="23">
    <source>
        <dbReference type="Pfam" id="PF22640"/>
    </source>
</evidence>
<dbReference type="eggNOG" id="COG0836">
    <property type="taxonomic scope" value="Bacteria"/>
</dbReference>
<name>A0A089WYE7_9PSED</name>
<dbReference type="Gene3D" id="2.60.120.10">
    <property type="entry name" value="Jelly Rolls"/>
    <property type="match status" value="1"/>
</dbReference>
<dbReference type="FunFam" id="2.60.120.10:FF:000032">
    <property type="entry name" value="Mannose-1-phosphate guanylyltransferase/mannose-6-phosphate isomerase"/>
    <property type="match status" value="1"/>
</dbReference>
<comment type="catalytic activity">
    <reaction evidence="1">
        <text>D-mannose 6-phosphate = D-fructose 6-phosphate</text>
        <dbReference type="Rhea" id="RHEA:12356"/>
        <dbReference type="ChEBI" id="CHEBI:58735"/>
        <dbReference type="ChEBI" id="CHEBI:61527"/>
        <dbReference type="EC" id="5.3.1.8"/>
    </reaction>
</comment>
<dbReference type="InterPro" id="IPR051161">
    <property type="entry name" value="Mannose-6P_isomerase_type2"/>
</dbReference>
<dbReference type="EC" id="2.7.7.13" evidence="8"/>
<evidence type="ECO:0000256" key="13">
    <source>
        <dbReference type="ARBA" id="ARBA00023134"/>
    </source>
</evidence>
<dbReference type="EC" id="5.3.1.8" evidence="7"/>
<dbReference type="Pfam" id="PF01050">
    <property type="entry name" value="MannoseP_isomer"/>
    <property type="match status" value="1"/>
</dbReference>
<evidence type="ECO:0000256" key="18">
    <source>
        <dbReference type="ARBA" id="ARBA00057590"/>
    </source>
</evidence>
<evidence type="ECO:0000256" key="9">
    <source>
        <dbReference type="ARBA" id="ARBA00022679"/>
    </source>
</evidence>
<dbReference type="CDD" id="cd02509">
    <property type="entry name" value="GDP-M1P_Guanylyltransferase"/>
    <property type="match status" value="1"/>
</dbReference>
<organism evidence="24 25">
    <name type="scientific">Pseudomonas cremoricolorata</name>
    <dbReference type="NCBI Taxonomy" id="157783"/>
    <lineage>
        <taxon>Bacteria</taxon>
        <taxon>Pseudomonadati</taxon>
        <taxon>Pseudomonadota</taxon>
        <taxon>Gammaproteobacteria</taxon>
        <taxon>Pseudomonadales</taxon>
        <taxon>Pseudomonadaceae</taxon>
        <taxon>Pseudomonas</taxon>
    </lineage>
</organism>
<dbReference type="GO" id="GO:0009298">
    <property type="term" value="P:GDP-mannose biosynthetic process"/>
    <property type="evidence" value="ECO:0007669"/>
    <property type="project" value="UniProtKB-UniPathway"/>
</dbReference>
<dbReference type="GO" id="GO:0042121">
    <property type="term" value="P:alginic acid biosynthetic process"/>
    <property type="evidence" value="ECO:0007669"/>
    <property type="project" value="UniProtKB-KW"/>
</dbReference>
<keyword evidence="25" id="KW-1185">Reference proteome</keyword>
<protein>
    <recommendedName>
        <fullName evidence="19">Alginate biosynthesis protein AlgA</fullName>
        <ecNumber evidence="8">2.7.7.13</ecNumber>
        <ecNumber evidence="7">5.3.1.8</ecNumber>
    </recommendedName>
</protein>
<dbReference type="CDD" id="cd02213">
    <property type="entry name" value="cupin_PMI_typeII_C"/>
    <property type="match status" value="1"/>
</dbReference>
<evidence type="ECO:0000256" key="10">
    <source>
        <dbReference type="ARBA" id="ARBA00022695"/>
    </source>
</evidence>
<dbReference type="PANTHER" id="PTHR46390:SF1">
    <property type="entry name" value="MANNOSE-1-PHOSPHATE GUANYLYLTRANSFERASE"/>
    <property type="match status" value="1"/>
</dbReference>
<keyword evidence="15" id="KW-0511">Multifunctional enzyme</keyword>
<keyword evidence="14" id="KW-0413">Isomerase</keyword>
<dbReference type="GO" id="GO:0004475">
    <property type="term" value="F:mannose-1-phosphate guanylyltransferase (GTP) activity"/>
    <property type="evidence" value="ECO:0007669"/>
    <property type="project" value="UniProtKB-EC"/>
</dbReference>
<dbReference type="GO" id="GO:0005525">
    <property type="term" value="F:GTP binding"/>
    <property type="evidence" value="ECO:0007669"/>
    <property type="project" value="UniProtKB-KW"/>
</dbReference>
<reference evidence="24 25" key="1">
    <citation type="submission" date="2014-09" db="EMBL/GenBank/DDBJ databases">
        <authorList>
            <person name="Chan K.-G."/>
        </authorList>
    </citation>
    <scope>NUCLEOTIDE SEQUENCE [LARGE SCALE GENOMIC DNA]</scope>
    <source>
        <strain evidence="24 25">ND07</strain>
    </source>
</reference>
<keyword evidence="16" id="KW-0170">Cobalt</keyword>
<evidence type="ECO:0000256" key="8">
    <source>
        <dbReference type="ARBA" id="ARBA00012387"/>
    </source>
</evidence>
<feature type="domain" description="Nucleotidyl transferase" evidence="21">
    <location>
        <begin position="3"/>
        <end position="284"/>
    </location>
</feature>
<comment type="catalytic activity">
    <reaction evidence="17">
        <text>alpha-D-mannose 1-phosphate + GTP + H(+) = GDP-alpha-D-mannose + diphosphate</text>
        <dbReference type="Rhea" id="RHEA:15229"/>
        <dbReference type="ChEBI" id="CHEBI:15378"/>
        <dbReference type="ChEBI" id="CHEBI:33019"/>
        <dbReference type="ChEBI" id="CHEBI:37565"/>
        <dbReference type="ChEBI" id="CHEBI:57527"/>
        <dbReference type="ChEBI" id="CHEBI:58409"/>
        <dbReference type="EC" id="2.7.7.13"/>
    </reaction>
</comment>